<dbReference type="SUPFAM" id="SSF53850">
    <property type="entry name" value="Periplasmic binding protein-like II"/>
    <property type="match status" value="1"/>
</dbReference>
<keyword evidence="1" id="KW-0813">Transport</keyword>
<proteinExistence type="predicted"/>
<dbReference type="EMBL" id="JACIEV010000001">
    <property type="protein sequence ID" value="MBB4152230.1"/>
    <property type="molecule type" value="Genomic_DNA"/>
</dbReference>
<dbReference type="InterPro" id="IPR006059">
    <property type="entry name" value="SBP"/>
</dbReference>
<protein>
    <submittedName>
        <fullName evidence="1">Multiple sugar transport system substrate-binding protein</fullName>
    </submittedName>
</protein>
<comment type="caution">
    <text evidence="1">The sequence shown here is derived from an EMBL/GenBank/DDBJ whole genome shotgun (WGS) entry which is preliminary data.</text>
</comment>
<gene>
    <name evidence="1" type="ORF">GGQ80_000106</name>
</gene>
<sequence length="372" mass="39370">MTALKGMTWNHPRGLDPLLAASAAWAAETGTTIAWDARSLQDFETYPLEDLAAAYDLIVIDHPHVGGIVDAGCLVPFTESATLAEIAAGSVGASFPSYRYAGRQWALPIDAAAQVQAWVPGRIDGPVADWHAILSLAREGRLACPLRPPHALMTLFTLCGQLERSPDSDGDILFDGEIGPRAWSMLAKLADAVGPDARHHDPIAILDAMSERDSAIAVAPYIYGYVSYARDGFRPARIAFTDLAPVGVAGSAGSALGGTGIAVSARSDDIEAARAFACWVASGPVQATLYAANGGQPGHDAAWRDATVNAATGDFFAATRQTLDAAWLRPRHAGYMRFQHEASALIDAALGGIDDGASVIARLNDLHRRHRR</sequence>
<keyword evidence="2" id="KW-1185">Reference proteome</keyword>
<keyword evidence="1" id="KW-0762">Sugar transport</keyword>
<name>A0A840F322_9SPHN</name>
<dbReference type="Proteomes" id="UP000529795">
    <property type="component" value="Unassembled WGS sequence"/>
</dbReference>
<organism evidence="1 2">
    <name type="scientific">Sphingomonas jinjuensis</name>
    <dbReference type="NCBI Taxonomy" id="535907"/>
    <lineage>
        <taxon>Bacteria</taxon>
        <taxon>Pseudomonadati</taxon>
        <taxon>Pseudomonadota</taxon>
        <taxon>Alphaproteobacteria</taxon>
        <taxon>Sphingomonadales</taxon>
        <taxon>Sphingomonadaceae</taxon>
        <taxon>Sphingomonas</taxon>
    </lineage>
</organism>
<dbReference type="AlphaFoldDB" id="A0A840F322"/>
<dbReference type="Pfam" id="PF13416">
    <property type="entry name" value="SBP_bac_8"/>
    <property type="match status" value="1"/>
</dbReference>
<dbReference type="Gene3D" id="3.40.190.10">
    <property type="entry name" value="Periplasmic binding protein-like II"/>
    <property type="match status" value="3"/>
</dbReference>
<reference evidence="1 2" key="1">
    <citation type="submission" date="2020-08" db="EMBL/GenBank/DDBJ databases">
        <title>Genomic Encyclopedia of Type Strains, Phase IV (KMG-IV): sequencing the most valuable type-strain genomes for metagenomic binning, comparative biology and taxonomic classification.</title>
        <authorList>
            <person name="Goeker M."/>
        </authorList>
    </citation>
    <scope>NUCLEOTIDE SEQUENCE [LARGE SCALE GENOMIC DNA]</scope>
    <source>
        <strain evidence="1 2">YC6723</strain>
    </source>
</reference>
<dbReference type="RefSeq" id="WP_221364110.1">
    <property type="nucleotide sequence ID" value="NZ_JACIEV010000001.1"/>
</dbReference>
<accession>A0A840F322</accession>
<evidence type="ECO:0000313" key="2">
    <source>
        <dbReference type="Proteomes" id="UP000529795"/>
    </source>
</evidence>
<evidence type="ECO:0000313" key="1">
    <source>
        <dbReference type="EMBL" id="MBB4152230.1"/>
    </source>
</evidence>